<keyword evidence="3" id="KW-1185">Reference proteome</keyword>
<dbReference type="Proteomes" id="UP000185696">
    <property type="component" value="Unassembled WGS sequence"/>
</dbReference>
<feature type="domain" description="Cupin type-2" evidence="1">
    <location>
        <begin position="194"/>
        <end position="255"/>
    </location>
</feature>
<dbReference type="InterPro" id="IPR013096">
    <property type="entry name" value="Cupin_2"/>
</dbReference>
<dbReference type="SUPFAM" id="SSF55961">
    <property type="entry name" value="Bet v1-like"/>
    <property type="match status" value="1"/>
</dbReference>
<dbReference type="SUPFAM" id="SSF51182">
    <property type="entry name" value="RmlC-like cupins"/>
    <property type="match status" value="1"/>
</dbReference>
<name>A0A7Z1AVX4_9PSEU</name>
<organism evidence="2 3">
    <name type="scientific">Actinophytocola xinjiangensis</name>
    <dbReference type="NCBI Taxonomy" id="485602"/>
    <lineage>
        <taxon>Bacteria</taxon>
        <taxon>Bacillati</taxon>
        <taxon>Actinomycetota</taxon>
        <taxon>Actinomycetes</taxon>
        <taxon>Pseudonocardiales</taxon>
        <taxon>Pseudonocardiaceae</taxon>
    </lineage>
</organism>
<reference evidence="2 3" key="1">
    <citation type="submission" date="2016-12" db="EMBL/GenBank/DDBJ databases">
        <title>The draft genome sequence of Actinophytocola xinjiangensis.</title>
        <authorList>
            <person name="Wang W."/>
            <person name="Yuan L."/>
        </authorList>
    </citation>
    <scope>NUCLEOTIDE SEQUENCE [LARGE SCALE GENOMIC DNA]</scope>
    <source>
        <strain evidence="2 3">CGMCC 4.4663</strain>
    </source>
</reference>
<comment type="caution">
    <text evidence="2">The sequence shown here is derived from an EMBL/GenBank/DDBJ whole genome shotgun (WGS) entry which is preliminary data.</text>
</comment>
<evidence type="ECO:0000259" key="1">
    <source>
        <dbReference type="Pfam" id="PF07883"/>
    </source>
</evidence>
<dbReference type="OrthoDB" id="156693at2"/>
<dbReference type="AlphaFoldDB" id="A0A7Z1AVX4"/>
<dbReference type="Pfam" id="PF10604">
    <property type="entry name" value="Polyketide_cyc2"/>
    <property type="match status" value="1"/>
</dbReference>
<evidence type="ECO:0000313" key="2">
    <source>
        <dbReference type="EMBL" id="OLF05880.1"/>
    </source>
</evidence>
<dbReference type="InterPro" id="IPR014710">
    <property type="entry name" value="RmlC-like_jellyroll"/>
</dbReference>
<dbReference type="EMBL" id="MSIF01000025">
    <property type="protein sequence ID" value="OLF05880.1"/>
    <property type="molecule type" value="Genomic_DNA"/>
</dbReference>
<sequence>MAGHTDNQIRIEAPFQLVWDITNDVPNWPNLFTEYAATEVVSQEGDTITFRLTMHPDDNGQVWSWVSERTKFLDEKRTKSHRIETGPFEFMILEWFYEEVEGGIVLRWVQDFHMKDTAPVDDEWMVNNINKNSKVQLQIIKDKIEKAYHSRRASAQRTVSLHDCPQDHRRGGTIQTLLSPRTVGSTSGFMGGATLKAGEAIAEHYHPYSEEFVFCISGELEADIDGEIVPVPAGTAILVPKDTRHRLRNVGGGEVFAVFHLGPLAPRPELGHVDTETREEAAEYAARILAERETKAA</sequence>
<evidence type="ECO:0000313" key="3">
    <source>
        <dbReference type="Proteomes" id="UP000185696"/>
    </source>
</evidence>
<accession>A0A7Z1AVX4</accession>
<dbReference type="InterPro" id="IPR019587">
    <property type="entry name" value="Polyketide_cyclase/dehydratase"/>
</dbReference>
<protein>
    <submittedName>
        <fullName evidence="2">Cyclase</fullName>
    </submittedName>
</protein>
<dbReference type="InterPro" id="IPR052044">
    <property type="entry name" value="PKS_Associated_Protein"/>
</dbReference>
<dbReference type="PANTHER" id="PTHR36114">
    <property type="entry name" value="16.7 KDA PROTEIN IN WHIE LOCUS"/>
    <property type="match status" value="1"/>
</dbReference>
<gene>
    <name evidence="2" type="ORF">BLA60_34435</name>
</gene>
<dbReference type="CDD" id="cd06991">
    <property type="entry name" value="cupin_TcmJ-like"/>
    <property type="match status" value="1"/>
</dbReference>
<dbReference type="RefSeq" id="WP_075137240.1">
    <property type="nucleotide sequence ID" value="NZ_MSIF01000025.1"/>
</dbReference>
<dbReference type="Gene3D" id="3.30.530.20">
    <property type="match status" value="1"/>
</dbReference>
<dbReference type="Pfam" id="PF07883">
    <property type="entry name" value="Cupin_2"/>
    <property type="match status" value="1"/>
</dbReference>
<proteinExistence type="predicted"/>
<dbReference type="Gene3D" id="2.60.120.10">
    <property type="entry name" value="Jelly Rolls"/>
    <property type="match status" value="1"/>
</dbReference>
<dbReference type="PANTHER" id="PTHR36114:SF1">
    <property type="entry name" value="16.7 KDA PROTEIN IN WHIE LOCUS"/>
    <property type="match status" value="1"/>
</dbReference>
<dbReference type="InterPro" id="IPR011051">
    <property type="entry name" value="RmlC_Cupin_sf"/>
</dbReference>
<dbReference type="InterPro" id="IPR023393">
    <property type="entry name" value="START-like_dom_sf"/>
</dbReference>